<dbReference type="Proteomes" id="UP001162162">
    <property type="component" value="Unassembled WGS sequence"/>
</dbReference>
<dbReference type="InterPro" id="IPR009003">
    <property type="entry name" value="Peptidase_S1_PA"/>
</dbReference>
<dbReference type="AlphaFoldDB" id="A0AAV8Y1G7"/>
<gene>
    <name evidence="2" type="ORF">NQ318_007926</name>
</gene>
<comment type="caution">
    <text evidence="2">The sequence shown here is derived from an EMBL/GenBank/DDBJ whole genome shotgun (WGS) entry which is preliminary data.</text>
</comment>
<evidence type="ECO:0000313" key="2">
    <source>
        <dbReference type="EMBL" id="KAJ8944713.1"/>
    </source>
</evidence>
<sequence>MHIFSSNSSSSEYSNDRRLRGAKKKYLDRNLAILPNLIIHLLDMTRLQDVKLLSAILKKKRERLLLFGRNNLNTFIKFNTTMLWALNVCREVICKELGWIWRCSSEGSKKKGSKSCRKTRVAAALNLNVSTVNSQKAEYNELLKSPRKRNPTCGQPNKDHRIVGGKPAAENEYPWMARLS</sequence>
<proteinExistence type="predicted"/>
<dbReference type="EMBL" id="JAPWTK010000242">
    <property type="protein sequence ID" value="KAJ8944713.1"/>
    <property type="molecule type" value="Genomic_DNA"/>
</dbReference>
<dbReference type="SUPFAM" id="SSF50494">
    <property type="entry name" value="Trypsin-like serine proteases"/>
    <property type="match status" value="1"/>
</dbReference>
<reference evidence="2" key="1">
    <citation type="journal article" date="2023" name="Insect Mol. Biol.">
        <title>Genome sequencing provides insights into the evolution of gene families encoding plant cell wall-degrading enzymes in longhorned beetles.</title>
        <authorList>
            <person name="Shin N.R."/>
            <person name="Okamura Y."/>
            <person name="Kirsch R."/>
            <person name="Pauchet Y."/>
        </authorList>
    </citation>
    <scope>NUCLEOTIDE SEQUENCE</scope>
    <source>
        <strain evidence="2">AMC_N1</strain>
    </source>
</reference>
<accession>A0AAV8Y1G7</accession>
<keyword evidence="3" id="KW-1185">Reference proteome</keyword>
<organism evidence="2 3">
    <name type="scientific">Aromia moschata</name>
    <dbReference type="NCBI Taxonomy" id="1265417"/>
    <lineage>
        <taxon>Eukaryota</taxon>
        <taxon>Metazoa</taxon>
        <taxon>Ecdysozoa</taxon>
        <taxon>Arthropoda</taxon>
        <taxon>Hexapoda</taxon>
        <taxon>Insecta</taxon>
        <taxon>Pterygota</taxon>
        <taxon>Neoptera</taxon>
        <taxon>Endopterygota</taxon>
        <taxon>Coleoptera</taxon>
        <taxon>Polyphaga</taxon>
        <taxon>Cucujiformia</taxon>
        <taxon>Chrysomeloidea</taxon>
        <taxon>Cerambycidae</taxon>
        <taxon>Cerambycinae</taxon>
        <taxon>Callichromatini</taxon>
        <taxon>Aromia</taxon>
    </lineage>
</organism>
<evidence type="ECO:0000256" key="1">
    <source>
        <dbReference type="SAM" id="MobiDB-lite"/>
    </source>
</evidence>
<feature type="region of interest" description="Disordered" evidence="1">
    <location>
        <begin position="145"/>
        <end position="165"/>
    </location>
</feature>
<name>A0AAV8Y1G7_9CUCU</name>
<evidence type="ECO:0000313" key="3">
    <source>
        <dbReference type="Proteomes" id="UP001162162"/>
    </source>
</evidence>
<protein>
    <submittedName>
        <fullName evidence="2">Uncharacterized protein</fullName>
    </submittedName>
</protein>